<dbReference type="InterPro" id="IPR026590">
    <property type="entry name" value="Ssirtuin_cat_dom"/>
</dbReference>
<evidence type="ECO:0000256" key="10">
    <source>
        <dbReference type="ARBA" id="ARBA00038170"/>
    </source>
</evidence>
<feature type="binding site" evidence="11">
    <location>
        <position position="233"/>
    </location>
    <ligand>
        <name>Zn(2+)</name>
        <dbReference type="ChEBI" id="CHEBI:29105"/>
    </ligand>
</feature>
<dbReference type="GO" id="GO:0003714">
    <property type="term" value="F:transcription corepressor activity"/>
    <property type="evidence" value="ECO:0007669"/>
    <property type="project" value="TreeGrafter"/>
</dbReference>
<feature type="compositionally biased region" description="Basic residues" evidence="13">
    <location>
        <begin position="436"/>
        <end position="455"/>
    </location>
</feature>
<dbReference type="GO" id="GO:0017136">
    <property type="term" value="F:histone deacetylase activity, NAD-dependent"/>
    <property type="evidence" value="ECO:0007669"/>
    <property type="project" value="TreeGrafter"/>
</dbReference>
<comment type="caution">
    <text evidence="15">The sequence shown here is derived from an EMBL/GenBank/DDBJ whole genome shotgun (WGS) entry which is preliminary data.</text>
</comment>
<evidence type="ECO:0000256" key="9">
    <source>
        <dbReference type="ARBA" id="ARBA00023049"/>
    </source>
</evidence>
<keyword evidence="5 11" id="KW-0479">Metal-binding</keyword>
<name>A0AAE0F5Z5_9CHLO</name>
<feature type="compositionally biased region" description="Polar residues" evidence="13">
    <location>
        <begin position="457"/>
        <end position="466"/>
    </location>
</feature>
<evidence type="ECO:0000256" key="7">
    <source>
        <dbReference type="ARBA" id="ARBA00022833"/>
    </source>
</evidence>
<dbReference type="GO" id="GO:0046872">
    <property type="term" value="F:metal ion binding"/>
    <property type="evidence" value="ECO:0007669"/>
    <property type="project" value="UniProtKB-KW"/>
</dbReference>
<evidence type="ECO:0000259" key="14">
    <source>
        <dbReference type="PROSITE" id="PS50305"/>
    </source>
</evidence>
<evidence type="ECO:0000256" key="3">
    <source>
        <dbReference type="ARBA" id="ARBA00022670"/>
    </source>
</evidence>
<dbReference type="InterPro" id="IPR012962">
    <property type="entry name" value="Pept_M54_archaemetzincn"/>
</dbReference>
<evidence type="ECO:0000313" key="15">
    <source>
        <dbReference type="EMBL" id="KAK3252804.1"/>
    </source>
</evidence>
<reference evidence="15 16" key="1">
    <citation type="journal article" date="2015" name="Genome Biol. Evol.">
        <title>Comparative Genomics of a Bacterivorous Green Alga Reveals Evolutionary Causalities and Consequences of Phago-Mixotrophic Mode of Nutrition.</title>
        <authorList>
            <person name="Burns J.A."/>
            <person name="Paasch A."/>
            <person name="Narechania A."/>
            <person name="Kim E."/>
        </authorList>
    </citation>
    <scope>NUCLEOTIDE SEQUENCE [LARGE SCALE GENOMIC DNA]</scope>
    <source>
        <strain evidence="15 16">PLY_AMNH</strain>
    </source>
</reference>
<feature type="domain" description="Deacetylase sirtuin-type" evidence="14">
    <location>
        <begin position="121"/>
        <end position="372"/>
    </location>
</feature>
<dbReference type="PANTHER" id="PTHR11085:SF12">
    <property type="entry name" value="NAD-DEPENDENT PROTEIN DEACYLASE SIRTUIN-6"/>
    <property type="match status" value="1"/>
</dbReference>
<dbReference type="GO" id="GO:0008237">
    <property type="term" value="F:metallopeptidase activity"/>
    <property type="evidence" value="ECO:0007669"/>
    <property type="project" value="UniProtKB-KW"/>
</dbReference>
<feature type="region of interest" description="Disordered" evidence="13">
    <location>
        <begin position="507"/>
        <end position="530"/>
    </location>
</feature>
<dbReference type="InterPro" id="IPR050134">
    <property type="entry name" value="NAD-dep_sirtuin_deacylases"/>
</dbReference>
<feature type="binding site" evidence="11">
    <location>
        <position position="264"/>
    </location>
    <ligand>
        <name>Zn(2+)</name>
        <dbReference type="ChEBI" id="CHEBI:29105"/>
    </ligand>
</feature>
<evidence type="ECO:0000256" key="5">
    <source>
        <dbReference type="ARBA" id="ARBA00022723"/>
    </source>
</evidence>
<accession>A0AAE0F5Z5</accession>
<dbReference type="GO" id="GO:0005634">
    <property type="term" value="C:nucleus"/>
    <property type="evidence" value="ECO:0007669"/>
    <property type="project" value="TreeGrafter"/>
</dbReference>
<evidence type="ECO:0000313" key="16">
    <source>
        <dbReference type="Proteomes" id="UP001190700"/>
    </source>
</evidence>
<comment type="similarity">
    <text evidence="10">Belongs to the sirtuin family. Class IV subfamily.</text>
</comment>
<dbReference type="AlphaFoldDB" id="A0AAE0F5Z5"/>
<dbReference type="Gene3D" id="3.40.50.1220">
    <property type="entry name" value="TPP-binding domain"/>
    <property type="match status" value="1"/>
</dbReference>
<gene>
    <name evidence="15" type="ORF">CYMTET_37920</name>
</gene>
<dbReference type="EC" id="2.3.1.286" evidence="2"/>
<feature type="binding site" evidence="11">
    <location>
        <position position="230"/>
    </location>
    <ligand>
        <name>Zn(2+)</name>
        <dbReference type="ChEBI" id="CHEBI:29105"/>
    </ligand>
</feature>
<dbReference type="InterPro" id="IPR029035">
    <property type="entry name" value="DHS-like_NAD/FAD-binding_dom"/>
</dbReference>
<evidence type="ECO:0000256" key="13">
    <source>
        <dbReference type="SAM" id="MobiDB-lite"/>
    </source>
</evidence>
<dbReference type="Pfam" id="PF07998">
    <property type="entry name" value="Peptidase_M54"/>
    <property type="match status" value="1"/>
</dbReference>
<dbReference type="InterPro" id="IPR003000">
    <property type="entry name" value="Sirtuin"/>
</dbReference>
<evidence type="ECO:0000256" key="4">
    <source>
        <dbReference type="ARBA" id="ARBA00022679"/>
    </source>
</evidence>
<comment type="cofactor">
    <cofactor evidence="1">
        <name>Zn(2+)</name>
        <dbReference type="ChEBI" id="CHEBI:29105"/>
    </cofactor>
</comment>
<dbReference type="GO" id="GO:0070403">
    <property type="term" value="F:NAD+ binding"/>
    <property type="evidence" value="ECO:0007669"/>
    <property type="project" value="InterPro"/>
</dbReference>
<dbReference type="Proteomes" id="UP001190700">
    <property type="component" value="Unassembled WGS sequence"/>
</dbReference>
<keyword evidence="9" id="KW-0482">Metalloprotease</keyword>
<organism evidence="15 16">
    <name type="scientific">Cymbomonas tetramitiformis</name>
    <dbReference type="NCBI Taxonomy" id="36881"/>
    <lineage>
        <taxon>Eukaryota</taxon>
        <taxon>Viridiplantae</taxon>
        <taxon>Chlorophyta</taxon>
        <taxon>Pyramimonadophyceae</taxon>
        <taxon>Pyramimonadales</taxon>
        <taxon>Pyramimonadaceae</taxon>
        <taxon>Cymbomonas</taxon>
    </lineage>
</organism>
<comment type="caution">
    <text evidence="11">Lacks conserved residue(s) required for the propagation of feature annotation.</text>
</comment>
<sequence>GNSVPEEVTAARELKRLTQELGHLLHLNNCIFFECAMNGACHVSELDRNPLKLCPVCLHKMHYSARKSWDPAARLKKLKTVYGALGLAREAAEAGEQLELLTRRRLAAESREVTAGNTEGLENVNAKIEELAALIRNSRSTVVITGPGVAAGAMIPSWSKQAEVKGGKSASDASKLMAIPTVTHMAVTELHAHNQVQFVVSESADGLHRRSGLPAEALAELNGNLFLEYCEGCNTSVLRPVQCTGHYNSDGCCKACAPRHKFLCHCTGHTCTECGGMLRNAKRYQPQEDVMEDTLNAARKACKNADLGIVLGSTLQDSLTCQLVGEVLGMGAPVVLATSKPCYTQMEKQDLIRIILPLDELMYRVMARLQLPIPAFIPDSWTAMALNRGRCPSTATVTRLPPLSVPASAKAPTSPLWADAPHPVDVASTFPPAHYANKRKKGRPKVQREHRHRGIPHTQSYDPGNRAFTPNTDQAIQQLPVQRMQHIINMLPRGIASSFQIQGLRGPPVSRGVTLTPIPPPKRSDKTSKGINVRPAVGANLQEGNNPSKAKVEEATDPDALLVAGDAVLDIVEGVLESDKEPQESSAIAIKKERKDLGVTFKVEGDTEEDIAAQGVPV</sequence>
<dbReference type="Gene3D" id="2.20.28.200">
    <property type="match status" value="1"/>
</dbReference>
<feature type="non-terminal residue" evidence="15">
    <location>
        <position position="1"/>
    </location>
</feature>
<dbReference type="Pfam" id="PF02146">
    <property type="entry name" value="SIR2"/>
    <property type="match status" value="1"/>
</dbReference>
<dbReference type="PROSITE" id="PS50305">
    <property type="entry name" value="SIRTUIN"/>
    <property type="match status" value="1"/>
</dbReference>
<protein>
    <recommendedName>
        <fullName evidence="2">protein acetyllysine N-acetyltransferase</fullName>
        <ecNumber evidence="2">2.3.1.286</ecNumber>
    </recommendedName>
</protein>
<evidence type="ECO:0000256" key="2">
    <source>
        <dbReference type="ARBA" id="ARBA00012928"/>
    </source>
</evidence>
<keyword evidence="4" id="KW-0808">Transferase</keyword>
<dbReference type="SUPFAM" id="SSF52467">
    <property type="entry name" value="DHS-like NAD/FAD-binding domain"/>
    <property type="match status" value="1"/>
</dbReference>
<feature type="coiled-coil region" evidence="12">
    <location>
        <begin position="91"/>
        <end position="141"/>
    </location>
</feature>
<evidence type="ECO:0000256" key="1">
    <source>
        <dbReference type="ARBA" id="ARBA00001947"/>
    </source>
</evidence>
<feature type="region of interest" description="Disordered" evidence="13">
    <location>
        <begin position="434"/>
        <end position="466"/>
    </location>
</feature>
<keyword evidence="16" id="KW-1185">Reference proteome</keyword>
<proteinExistence type="inferred from homology"/>
<dbReference type="InterPro" id="IPR024079">
    <property type="entry name" value="MetalloPept_cat_dom_sf"/>
</dbReference>
<keyword evidence="3" id="KW-0645">Protease</keyword>
<evidence type="ECO:0000256" key="8">
    <source>
        <dbReference type="ARBA" id="ARBA00023027"/>
    </source>
</evidence>
<keyword evidence="7 11" id="KW-0862">Zinc</keyword>
<dbReference type="GO" id="GO:0000122">
    <property type="term" value="P:negative regulation of transcription by RNA polymerase II"/>
    <property type="evidence" value="ECO:0007669"/>
    <property type="project" value="TreeGrafter"/>
</dbReference>
<keyword evidence="8" id="KW-0520">NAD</keyword>
<dbReference type="EMBL" id="LGRX02025187">
    <property type="protein sequence ID" value="KAK3252804.1"/>
    <property type="molecule type" value="Genomic_DNA"/>
</dbReference>
<dbReference type="PANTHER" id="PTHR11085">
    <property type="entry name" value="NAD-DEPENDENT PROTEIN DEACYLASE SIRTUIN-5, MITOCHONDRIAL-RELATED"/>
    <property type="match status" value="1"/>
</dbReference>
<keyword evidence="6" id="KW-0378">Hydrolase</keyword>
<evidence type="ECO:0000256" key="6">
    <source>
        <dbReference type="ARBA" id="ARBA00022801"/>
    </source>
</evidence>
<keyword evidence="12" id="KW-0175">Coiled coil</keyword>
<evidence type="ECO:0000256" key="11">
    <source>
        <dbReference type="PROSITE-ProRule" id="PRU00236"/>
    </source>
</evidence>
<evidence type="ECO:0000256" key="12">
    <source>
        <dbReference type="SAM" id="Coils"/>
    </source>
</evidence>
<dbReference type="GO" id="GO:0006508">
    <property type="term" value="P:proteolysis"/>
    <property type="evidence" value="ECO:0007669"/>
    <property type="project" value="UniProtKB-KW"/>
</dbReference>
<dbReference type="Gene3D" id="3.40.390.10">
    <property type="entry name" value="Collagenase (Catalytic Domain)"/>
    <property type="match status" value="1"/>
</dbReference>
<feature type="binding site" evidence="11">
    <location>
        <position position="274"/>
    </location>
    <ligand>
        <name>Zn(2+)</name>
        <dbReference type="ChEBI" id="CHEBI:29105"/>
    </ligand>
</feature>